<comment type="caution">
    <text evidence="2">The sequence shown here is derived from an EMBL/GenBank/DDBJ whole genome shotgun (WGS) entry which is preliminary data.</text>
</comment>
<evidence type="ECO:0000256" key="1">
    <source>
        <dbReference type="SAM" id="MobiDB-lite"/>
    </source>
</evidence>
<accession>A0A9W6F0L2</accession>
<reference evidence="2 3" key="1">
    <citation type="journal article" date="2023" name="Commun. Biol.">
        <title>Reorganization of the ancestral sex-determining regions during the evolution of trioecy in Pleodorina starrii.</title>
        <authorList>
            <person name="Takahashi K."/>
            <person name="Suzuki S."/>
            <person name="Kawai-Toyooka H."/>
            <person name="Yamamoto K."/>
            <person name="Hamaji T."/>
            <person name="Ootsuki R."/>
            <person name="Yamaguchi H."/>
            <person name="Kawachi M."/>
            <person name="Higashiyama T."/>
            <person name="Nozaki H."/>
        </authorList>
    </citation>
    <scope>NUCLEOTIDE SEQUENCE [LARGE SCALE GENOMIC DNA]</scope>
    <source>
        <strain evidence="2 3">NIES-4479</strain>
    </source>
</reference>
<feature type="region of interest" description="Disordered" evidence="1">
    <location>
        <begin position="1"/>
        <end position="42"/>
    </location>
</feature>
<evidence type="ECO:0000313" key="2">
    <source>
        <dbReference type="EMBL" id="GLC51450.1"/>
    </source>
</evidence>
<dbReference type="Proteomes" id="UP001165080">
    <property type="component" value="Unassembled WGS sequence"/>
</dbReference>
<keyword evidence="3" id="KW-1185">Reference proteome</keyword>
<gene>
    <name evidence="2" type="primary">PLESTB000932</name>
    <name evidence="2" type="ORF">PLESTB_000503700</name>
</gene>
<sequence length="65" mass="6169">MPATQPSAVTGGETALNEPRSGGSGAGPVVGSVERGGAPVAATSRRVLGTRLAALGRDGGGGRVL</sequence>
<protein>
    <submittedName>
        <fullName evidence="2">Uncharacterized protein</fullName>
    </submittedName>
</protein>
<organism evidence="2 3">
    <name type="scientific">Pleodorina starrii</name>
    <dbReference type="NCBI Taxonomy" id="330485"/>
    <lineage>
        <taxon>Eukaryota</taxon>
        <taxon>Viridiplantae</taxon>
        <taxon>Chlorophyta</taxon>
        <taxon>core chlorophytes</taxon>
        <taxon>Chlorophyceae</taxon>
        <taxon>CS clade</taxon>
        <taxon>Chlamydomonadales</taxon>
        <taxon>Volvocaceae</taxon>
        <taxon>Pleodorina</taxon>
    </lineage>
</organism>
<evidence type="ECO:0000313" key="3">
    <source>
        <dbReference type="Proteomes" id="UP001165080"/>
    </source>
</evidence>
<name>A0A9W6F0L2_9CHLO</name>
<dbReference type="EMBL" id="BRXU01000004">
    <property type="protein sequence ID" value="GLC51450.1"/>
    <property type="molecule type" value="Genomic_DNA"/>
</dbReference>
<dbReference type="AlphaFoldDB" id="A0A9W6F0L2"/>
<proteinExistence type="predicted"/>